<proteinExistence type="inferred from homology"/>
<dbReference type="GO" id="GO:0005576">
    <property type="term" value="C:extracellular region"/>
    <property type="evidence" value="ECO:0007669"/>
    <property type="project" value="UniProtKB-SubCell"/>
</dbReference>
<sequence>MAILTTLMTKYGDDALPKLLTEAKRVSSTNVIARNLEEAQLMKWVADKMSIDSIFNLLKLDEAGGDLFKSPLLSTWVKYAFKLEKQPQKTISVAIKLEKVELEQWLSNGKSSEEAFKLLSLNDETGNLLKNPTFNTWVSCVTNADKENPYDVVFAKLSTRYDDEDMFKLIFSAKQDSKTYAFAKNLELPQLKAWARDDKSPSDVFKLLSLQVEEGIDLLKSDKLRVWVAYVEQLKKNPDEVLLNELKLRYNDENLASMLAMSKTDYNSKQTGERLESFLQNNWIGEDKTAQDVFKLMKLEREGDAIFTSPMWSSWNSYVLKVSKDNPDESMYLILKSQFGEEKLKTMIGAAKENRRTKNIADKLQEEIWRSEGKSADDIFKLLKLNEKKEKFFEGPMLSTWISYVTKLEKFKVNPNEFVIITYLEKQFGEVKLAHILTMEKKQNHVATTKKVITDLQGMQFKRWMTEAGVDPNRLELMLLDGTSEKIIPANLDVILDFQKFYKANGGSPFYRYT</sequence>
<evidence type="ECO:0000259" key="7">
    <source>
        <dbReference type="Pfam" id="PF22748"/>
    </source>
</evidence>
<evidence type="ECO:0000313" key="9">
    <source>
        <dbReference type="Proteomes" id="UP000198211"/>
    </source>
</evidence>
<evidence type="ECO:0000256" key="2">
    <source>
        <dbReference type="ARBA" id="ARBA00004613"/>
    </source>
</evidence>
<evidence type="ECO:0000256" key="1">
    <source>
        <dbReference type="ARBA" id="ARBA00004340"/>
    </source>
</evidence>
<accession>A0A225WFB1</accession>
<dbReference type="Pfam" id="PF22748">
    <property type="entry name" value="PexRD54_WY"/>
    <property type="match status" value="1"/>
</dbReference>
<dbReference type="Proteomes" id="UP000198211">
    <property type="component" value="Unassembled WGS sequence"/>
</dbReference>
<reference evidence="9" key="1">
    <citation type="submission" date="2017-03" db="EMBL/GenBank/DDBJ databases">
        <title>Phytopthora megakarya and P. palmivora, two closely related causual agents of cacao black pod achieved similar genome size and gene model numbers by different mechanisms.</title>
        <authorList>
            <person name="Ali S."/>
            <person name="Shao J."/>
            <person name="Larry D.J."/>
            <person name="Kronmiller B."/>
            <person name="Shen D."/>
            <person name="Strem M.D."/>
            <person name="Melnick R.L."/>
            <person name="Guiltinan M.J."/>
            <person name="Tyler B.M."/>
            <person name="Meinhardt L.W."/>
            <person name="Bailey B.A."/>
        </authorList>
    </citation>
    <scope>NUCLEOTIDE SEQUENCE [LARGE SCALE GENOMIC DNA]</scope>
    <source>
        <strain evidence="9">zdho120</strain>
    </source>
</reference>
<keyword evidence="5" id="KW-0732">Signal</keyword>
<organism evidence="8 9">
    <name type="scientific">Phytophthora megakarya</name>
    <dbReference type="NCBI Taxonomy" id="4795"/>
    <lineage>
        <taxon>Eukaryota</taxon>
        <taxon>Sar</taxon>
        <taxon>Stramenopiles</taxon>
        <taxon>Oomycota</taxon>
        <taxon>Peronosporomycetes</taxon>
        <taxon>Peronosporales</taxon>
        <taxon>Peronosporaceae</taxon>
        <taxon>Phytophthora</taxon>
    </lineage>
</organism>
<keyword evidence="6" id="KW-0843">Virulence</keyword>
<evidence type="ECO:0000256" key="5">
    <source>
        <dbReference type="ARBA" id="ARBA00022729"/>
    </source>
</evidence>
<evidence type="ECO:0000256" key="3">
    <source>
        <dbReference type="ARBA" id="ARBA00010400"/>
    </source>
</evidence>
<comment type="caution">
    <text evidence="8">The sequence shown here is derived from an EMBL/GenBank/DDBJ whole genome shotgun (WGS) entry which is preliminary data.</text>
</comment>
<dbReference type="GO" id="GO:0043657">
    <property type="term" value="C:host cell"/>
    <property type="evidence" value="ECO:0007669"/>
    <property type="project" value="UniProtKB-SubCell"/>
</dbReference>
<dbReference type="EMBL" id="NBNE01001050">
    <property type="protein sequence ID" value="OWZ15799.1"/>
    <property type="molecule type" value="Genomic_DNA"/>
</dbReference>
<evidence type="ECO:0000256" key="6">
    <source>
        <dbReference type="ARBA" id="ARBA00023026"/>
    </source>
</evidence>
<dbReference type="OrthoDB" id="110891at2759"/>
<evidence type="ECO:0000313" key="8">
    <source>
        <dbReference type="EMBL" id="OWZ15799.1"/>
    </source>
</evidence>
<comment type="similarity">
    <text evidence="3">Belongs to the RxLR effector family.</text>
</comment>
<dbReference type="STRING" id="4795.A0A225WFB1"/>
<feature type="domain" description="RxLR effector PexRD54 WY" evidence="7">
    <location>
        <begin position="102"/>
        <end position="141"/>
    </location>
</feature>
<dbReference type="AlphaFoldDB" id="A0A225WFB1"/>
<keyword evidence="9" id="KW-1185">Reference proteome</keyword>
<evidence type="ECO:0000256" key="4">
    <source>
        <dbReference type="ARBA" id="ARBA00022525"/>
    </source>
</evidence>
<comment type="subcellular location">
    <subcellularLocation>
        <location evidence="1">Host cell</location>
    </subcellularLocation>
    <subcellularLocation>
        <location evidence="2">Secreted</location>
    </subcellularLocation>
</comment>
<dbReference type="InterPro" id="IPR054463">
    <property type="entry name" value="PexRD54_WY"/>
</dbReference>
<name>A0A225WFB1_9STRA</name>
<gene>
    <name evidence="8" type="ORF">PHMEG_00010492</name>
</gene>
<keyword evidence="4" id="KW-0964">Secreted</keyword>
<protein>
    <submittedName>
        <fullName evidence="8">RxLR effector protein</fullName>
    </submittedName>
</protein>